<proteinExistence type="predicted"/>
<feature type="transmembrane region" description="Helical" evidence="2">
    <location>
        <begin position="628"/>
        <end position="651"/>
    </location>
</feature>
<keyword evidence="2" id="KW-1133">Transmembrane helix</keyword>
<protein>
    <submittedName>
        <fullName evidence="6">Uncharacterized protein LOC113113080</fullName>
    </submittedName>
</protein>
<dbReference type="RefSeq" id="XP_026135025.1">
    <property type="nucleotide sequence ID" value="XM_026279240.1"/>
</dbReference>
<feature type="domain" description="Fibronectin type-III" evidence="4">
    <location>
        <begin position="221"/>
        <end position="302"/>
    </location>
</feature>
<keyword evidence="2" id="KW-0812">Transmembrane</keyword>
<dbReference type="Proteomes" id="UP000515129">
    <property type="component" value="Chromosome 13"/>
</dbReference>
<reference evidence="6" key="1">
    <citation type="submission" date="2025-08" db="UniProtKB">
        <authorList>
            <consortium name="RefSeq"/>
        </authorList>
    </citation>
    <scope>IDENTIFICATION</scope>
    <source>
        <strain evidence="6">Wakin</strain>
        <tissue evidence="6">Muscle</tissue>
    </source>
</reference>
<dbReference type="PANTHER" id="PTHR20859">
    <property type="entry name" value="INTERFERON/INTERLEUKIN RECEPTOR"/>
    <property type="match status" value="1"/>
</dbReference>
<dbReference type="OrthoDB" id="8758322at2759"/>
<evidence type="ECO:0000259" key="4">
    <source>
        <dbReference type="Pfam" id="PF01108"/>
    </source>
</evidence>
<accession>A0A6P6QRR1</accession>
<dbReference type="AlphaFoldDB" id="A0A6P6QRR1"/>
<dbReference type="InterPro" id="IPR013783">
    <property type="entry name" value="Ig-like_fold"/>
</dbReference>
<dbReference type="InterPro" id="IPR036116">
    <property type="entry name" value="FN3_sf"/>
</dbReference>
<feature type="region of interest" description="Disordered" evidence="1">
    <location>
        <begin position="718"/>
        <end position="767"/>
    </location>
</feature>
<dbReference type="GeneID" id="113113080"/>
<dbReference type="InterPro" id="IPR050650">
    <property type="entry name" value="Type-II_Cytokine-TF_Rcpt"/>
</dbReference>
<keyword evidence="5" id="KW-1185">Reference proteome</keyword>
<organism evidence="5 6">
    <name type="scientific">Carassius auratus</name>
    <name type="common">Goldfish</name>
    <dbReference type="NCBI Taxonomy" id="7957"/>
    <lineage>
        <taxon>Eukaryota</taxon>
        <taxon>Metazoa</taxon>
        <taxon>Chordata</taxon>
        <taxon>Craniata</taxon>
        <taxon>Vertebrata</taxon>
        <taxon>Euteleostomi</taxon>
        <taxon>Actinopterygii</taxon>
        <taxon>Neopterygii</taxon>
        <taxon>Teleostei</taxon>
        <taxon>Ostariophysi</taxon>
        <taxon>Cypriniformes</taxon>
        <taxon>Cyprinidae</taxon>
        <taxon>Cyprininae</taxon>
        <taxon>Carassius</taxon>
    </lineage>
</organism>
<dbReference type="GO" id="GO:0005886">
    <property type="term" value="C:plasma membrane"/>
    <property type="evidence" value="ECO:0007669"/>
    <property type="project" value="TreeGrafter"/>
</dbReference>
<dbReference type="SUPFAM" id="SSF49265">
    <property type="entry name" value="Fibronectin type III"/>
    <property type="match status" value="3"/>
</dbReference>
<evidence type="ECO:0000256" key="1">
    <source>
        <dbReference type="SAM" id="MobiDB-lite"/>
    </source>
</evidence>
<dbReference type="PANTHER" id="PTHR20859:SF87">
    <property type="entry name" value="CYTOKINE RECEPTOR FAMILY MEMBER B13-RELATED"/>
    <property type="match status" value="1"/>
</dbReference>
<keyword evidence="3" id="KW-0732">Signal</keyword>
<feature type="domain" description="Fibronectin type-III" evidence="4">
    <location>
        <begin position="16"/>
        <end position="102"/>
    </location>
</feature>
<sequence>MPKHLVFEFGVFHALLFAGVFGFVPSPTNVSVVCHNFVNVLYWNYSTPTEQLKFSVKIGGYLSGSQTVDTPQTYLDISSYSSDVGDNYLVLVTAHDGPHKSESVSIKFTYSQDFIAGKNPKCSLDFPPVNTSVHKDMIEVSIHHPFFFHKQYILKERFTYTVTHDEQKFSHSCFVKDKLCTVKIHLNESTAGQCVELKFEGKIAGIPLNTYRNICVPQQLPETVPSPTNVSVVCHNFVNVLYWNYSNPTEQLKFSVKVGGYVSGSQTVDTPQTYLDISSYSSDVGDNYLVLVTAHDGPHKSESVSIKFTYSQDFTAGKKPKCSLDFPPVNTSVHKDMIEVSIQHPFFHHKLEILDHEFTYTVTHDEQKFSHSCFVKDELCTVKIHLNESTAGQCVELKFEGKIAGIPLNTYRNVCVPQQLPETVPSPTNVSVVCHNFVNVLYWNYSTPTEQLKFSVKIGGYLSGSQTVDTPQTYLDISSYSSDVGDNYLVLVTAHDGPHKSESVSIKFTYSQDFTAGKKPKCSLDFPPVNTSVHKDMIEVSIHHPFFFHKQDILKERFTYTVTHDEQMFSHSCFVKDKLCTVKIHLNESTAGQCVELKFEGKIAGIPLNTYRNVCVPQQMPKTDQTGLIAAVLGVGAVMLFIIIGFVWLLWKKWSKIPKTPQSLWKVIPGQSHTILVSQPERTTVSSLTSQGHKPLLTDNSPPIFPDEDCKENTTLETDLSEVSEEDVNCDDSEGFGFSSDYDSPKFLQEMSPGDNTEGYGPRPPVL</sequence>
<evidence type="ECO:0000313" key="6">
    <source>
        <dbReference type="RefSeq" id="XP_026135025.1"/>
    </source>
</evidence>
<evidence type="ECO:0000313" key="5">
    <source>
        <dbReference type="Proteomes" id="UP000515129"/>
    </source>
</evidence>
<feature type="region of interest" description="Disordered" evidence="1">
    <location>
        <begin position="684"/>
        <end position="706"/>
    </location>
</feature>
<evidence type="ECO:0000256" key="3">
    <source>
        <dbReference type="SAM" id="SignalP"/>
    </source>
</evidence>
<dbReference type="KEGG" id="caua:113113080"/>
<gene>
    <name evidence="6" type="primary">LOC113113080</name>
</gene>
<feature type="compositionally biased region" description="Acidic residues" evidence="1">
    <location>
        <begin position="719"/>
        <end position="734"/>
    </location>
</feature>
<dbReference type="Pfam" id="PF01108">
    <property type="entry name" value="Tissue_fac"/>
    <property type="match status" value="3"/>
</dbReference>
<feature type="domain" description="Fibronectin type-III" evidence="4">
    <location>
        <begin position="421"/>
        <end position="502"/>
    </location>
</feature>
<name>A0A6P6QRR1_CARAU</name>
<keyword evidence="2" id="KW-0472">Membrane</keyword>
<feature type="signal peptide" evidence="3">
    <location>
        <begin position="1"/>
        <end position="22"/>
    </location>
</feature>
<dbReference type="GO" id="GO:0004896">
    <property type="term" value="F:cytokine receptor activity"/>
    <property type="evidence" value="ECO:0007669"/>
    <property type="project" value="TreeGrafter"/>
</dbReference>
<feature type="chain" id="PRO_5027716289" evidence="3">
    <location>
        <begin position="23"/>
        <end position="767"/>
    </location>
</feature>
<dbReference type="Gene3D" id="2.60.40.10">
    <property type="entry name" value="Immunoglobulins"/>
    <property type="match status" value="3"/>
</dbReference>
<evidence type="ECO:0000256" key="2">
    <source>
        <dbReference type="SAM" id="Phobius"/>
    </source>
</evidence>
<dbReference type="InterPro" id="IPR003961">
    <property type="entry name" value="FN3_dom"/>
</dbReference>